<evidence type="ECO:0000256" key="7">
    <source>
        <dbReference type="SAM" id="Phobius"/>
    </source>
</evidence>
<keyword evidence="3 5" id="KW-0378">Hydrolase</keyword>
<dbReference type="AlphaFoldDB" id="A0A150FY44"/>
<organism evidence="9 10">
    <name type="scientific">Gonium pectorale</name>
    <name type="common">Green alga</name>
    <dbReference type="NCBI Taxonomy" id="33097"/>
    <lineage>
        <taxon>Eukaryota</taxon>
        <taxon>Viridiplantae</taxon>
        <taxon>Chlorophyta</taxon>
        <taxon>core chlorophytes</taxon>
        <taxon>Chlorophyceae</taxon>
        <taxon>CS clade</taxon>
        <taxon>Chlamydomonadales</taxon>
        <taxon>Volvocaceae</taxon>
        <taxon>Gonium</taxon>
    </lineage>
</organism>
<feature type="region of interest" description="Disordered" evidence="6">
    <location>
        <begin position="275"/>
        <end position="351"/>
    </location>
</feature>
<evidence type="ECO:0000256" key="5">
    <source>
        <dbReference type="PROSITE-ProRule" id="PRU01240"/>
    </source>
</evidence>
<keyword evidence="10" id="KW-1185">Reference proteome</keyword>
<dbReference type="EMBL" id="LSYV01000137">
    <property type="protein sequence ID" value="KXZ42544.1"/>
    <property type="molecule type" value="Genomic_DNA"/>
</dbReference>
<dbReference type="InterPro" id="IPR023827">
    <property type="entry name" value="Peptidase_S8_Asp-AS"/>
</dbReference>
<feature type="domain" description="Peptidase S8/S53" evidence="8">
    <location>
        <begin position="481"/>
        <end position="563"/>
    </location>
</feature>
<evidence type="ECO:0000256" key="3">
    <source>
        <dbReference type="ARBA" id="ARBA00022801"/>
    </source>
</evidence>
<evidence type="ECO:0000256" key="1">
    <source>
        <dbReference type="ARBA" id="ARBA00011073"/>
    </source>
</evidence>
<dbReference type="PROSITE" id="PS51892">
    <property type="entry name" value="SUBTILASE"/>
    <property type="match status" value="1"/>
</dbReference>
<evidence type="ECO:0000259" key="8">
    <source>
        <dbReference type="Pfam" id="PF00082"/>
    </source>
</evidence>
<feature type="domain" description="Peptidase S8/S53" evidence="8">
    <location>
        <begin position="253"/>
        <end position="306"/>
    </location>
</feature>
<dbReference type="PROSITE" id="PS00137">
    <property type="entry name" value="SUBTILASE_HIS"/>
    <property type="match status" value="1"/>
</dbReference>
<keyword evidence="7" id="KW-0812">Transmembrane</keyword>
<protein>
    <recommendedName>
        <fullName evidence="8">Peptidase S8/S53 domain-containing protein</fullName>
    </recommendedName>
</protein>
<keyword evidence="7" id="KW-0472">Membrane</keyword>
<dbReference type="GO" id="GO:0004252">
    <property type="term" value="F:serine-type endopeptidase activity"/>
    <property type="evidence" value="ECO:0007669"/>
    <property type="project" value="UniProtKB-UniRule"/>
</dbReference>
<feature type="active site" description="Charge relay system" evidence="5">
    <location>
        <position position="517"/>
    </location>
</feature>
<feature type="region of interest" description="Disordered" evidence="6">
    <location>
        <begin position="140"/>
        <end position="173"/>
    </location>
</feature>
<gene>
    <name evidence="9" type="ORF">GPECTOR_137g651</name>
</gene>
<dbReference type="PANTHER" id="PTHR43399">
    <property type="entry name" value="SUBTILISIN-RELATED"/>
    <property type="match status" value="1"/>
</dbReference>
<feature type="active site" description="Charge relay system" evidence="5">
    <location>
        <position position="374"/>
    </location>
</feature>
<dbReference type="SUPFAM" id="SSF52743">
    <property type="entry name" value="Subtilisin-like"/>
    <property type="match status" value="1"/>
</dbReference>
<dbReference type="InterPro" id="IPR000209">
    <property type="entry name" value="Peptidase_S8/S53_dom"/>
</dbReference>
<sequence length="1240" mass="127756">MVELSGGPGAKAASSGGSSSIWWKVAIAVAVVTVIVVVVAVPVSVLRSRASKGTAAVAGPDPIYNLRLLALSKDVSRRVIDYLPPPLPGLLAANRTLDYSFIELLDFNDLPTLQEVLARLLEDDRVRFVVQDFAMKIGPDLGFSQQENNNDGTDPKTPPFPPSPPAAPPPPSAVLDSLVAALGGVDGEGLQGYTSSVAAAVEGGAKAFPVTASASGNGGSSASGGGANGDGSLPWHLRKVQVPEAWKLTSGSSGVVVAILDTGFDIEHPALRGSLWVNPNEVPGNGKDDDNDGGYADDIHGYDFAGSNCDHDWRQPPGPPPSPPSPPSPPRPLRMPPAPPPAPSPPPPLLSNLVLICKDDADVRPDGNSELDSHGTHVAGIVAAALNAQAGAAGAAPGAKLMLLKVFSKSRILWASHVVTAYAYALRKGAHIISCSFGPKDPVPQPSPAQAVLLAKQQDVYAAAVQPLQEGGVLVVAAAGVNWGSNEVDIAVPGQDVYSTIPTLLNKGLYANMTGSSMATPLLAGVAALVTSVIGSAGTLGDKPNYYQATRVKDLLMGTADTARGLPVKGSKRLNALRAVQAAFATSNNSYLLAASTSFYNSSAPLALLVGGLVEEYVAVPLQPGVAPGAARLEQVARVDGIAPFDVSVRVFSANASSARSPSPAPTVIRMRIDSYKYSINTSAVPADRALLLRLRGLMRLDASGGWAVSLQPSAGVALANVTARVRFMAGQRTVDLSLPCTLAAEAAGVYDFELQVLNPDQPLELQWTRPLNSSSNQTVADMFVVPSYLPAVPPRYAPNIEALAFAPASPPGWHVAWEYAGPAQPPPSPAIAAATSNSSVNSLPAYLLGAFGSGLLPPSAGPWAPLRNTAVRAGLFPVAGSFGEMAAQAANASAAASTAAPTIVIPNPASMGAYGYAVAHMSPPANGSGVRFQLSCTSCRLLVQGVVVADASQALAPGAAAARLTAASGCLALAASTSASRPAVYTLELRFAVGNLSSGSLDVQWAACSAVGGSRPVGQGQGQWSNVSGLLTGSVMWAPPRGAATANAGSMRCDVWSALGEPEVPSQLDRPPLASVTLPNTTRSRNCSAYSTNRNCTGLAVVVVTDILPDADQRGSYHVRCWTFWSGSFQRGLVALRSATATGSFIERASAYLGAQRIYSNLYKDLSKADNSTNMRSFAPLVSSPGPYYALLAFEYHNVSNTLVLGPTDGFTNAPSTGSLQISSAAITPARLALRPPTH</sequence>
<evidence type="ECO:0000256" key="2">
    <source>
        <dbReference type="ARBA" id="ARBA00022670"/>
    </source>
</evidence>
<evidence type="ECO:0000313" key="9">
    <source>
        <dbReference type="EMBL" id="KXZ42544.1"/>
    </source>
</evidence>
<dbReference type="PRINTS" id="PR00723">
    <property type="entry name" value="SUBTILISIN"/>
</dbReference>
<dbReference type="InterPro" id="IPR022398">
    <property type="entry name" value="Peptidase_S8_His-AS"/>
</dbReference>
<dbReference type="GO" id="GO:0006508">
    <property type="term" value="P:proteolysis"/>
    <property type="evidence" value="ECO:0007669"/>
    <property type="project" value="UniProtKB-KW"/>
</dbReference>
<feature type="compositionally biased region" description="Pro residues" evidence="6">
    <location>
        <begin position="316"/>
        <end position="349"/>
    </location>
</feature>
<keyword evidence="4 5" id="KW-0720">Serine protease</keyword>
<keyword evidence="7" id="KW-1133">Transmembrane helix</keyword>
<evidence type="ECO:0000256" key="6">
    <source>
        <dbReference type="SAM" id="MobiDB-lite"/>
    </source>
</evidence>
<dbReference type="InterPro" id="IPR036852">
    <property type="entry name" value="Peptidase_S8/S53_dom_sf"/>
</dbReference>
<dbReference type="Pfam" id="PF00082">
    <property type="entry name" value="Peptidase_S8"/>
    <property type="match status" value="3"/>
</dbReference>
<dbReference type="STRING" id="33097.A0A150FY44"/>
<evidence type="ECO:0000256" key="4">
    <source>
        <dbReference type="ARBA" id="ARBA00022825"/>
    </source>
</evidence>
<dbReference type="OrthoDB" id="5139247at2759"/>
<feature type="compositionally biased region" description="Polar residues" evidence="6">
    <location>
        <begin position="143"/>
        <end position="152"/>
    </location>
</feature>
<name>A0A150FY44_GONPE</name>
<dbReference type="InterPro" id="IPR051048">
    <property type="entry name" value="Peptidase_S8/S53_subtilisin"/>
</dbReference>
<feature type="compositionally biased region" description="Pro residues" evidence="6">
    <location>
        <begin position="156"/>
        <end position="172"/>
    </location>
</feature>
<dbReference type="Proteomes" id="UP000075714">
    <property type="component" value="Unassembled WGS sequence"/>
</dbReference>
<dbReference type="InterPro" id="IPR015500">
    <property type="entry name" value="Peptidase_S8_subtilisin-rel"/>
</dbReference>
<feature type="domain" description="Peptidase S8/S53" evidence="8">
    <location>
        <begin position="360"/>
        <end position="480"/>
    </location>
</feature>
<proteinExistence type="inferred from homology"/>
<feature type="transmembrane region" description="Helical" evidence="7">
    <location>
        <begin position="21"/>
        <end position="43"/>
    </location>
</feature>
<dbReference type="PROSITE" id="PS00136">
    <property type="entry name" value="SUBTILASE_ASP"/>
    <property type="match status" value="1"/>
</dbReference>
<evidence type="ECO:0000313" key="10">
    <source>
        <dbReference type="Proteomes" id="UP000075714"/>
    </source>
</evidence>
<keyword evidence="2 5" id="KW-0645">Protease</keyword>
<reference evidence="10" key="1">
    <citation type="journal article" date="2016" name="Nat. Commun.">
        <title>The Gonium pectorale genome demonstrates co-option of cell cycle regulation during the evolution of multicellularity.</title>
        <authorList>
            <person name="Hanschen E.R."/>
            <person name="Marriage T.N."/>
            <person name="Ferris P.J."/>
            <person name="Hamaji T."/>
            <person name="Toyoda A."/>
            <person name="Fujiyama A."/>
            <person name="Neme R."/>
            <person name="Noguchi H."/>
            <person name="Minakuchi Y."/>
            <person name="Suzuki M."/>
            <person name="Kawai-Toyooka H."/>
            <person name="Smith D.R."/>
            <person name="Sparks H."/>
            <person name="Anderson J."/>
            <person name="Bakaric R."/>
            <person name="Luria V."/>
            <person name="Karger A."/>
            <person name="Kirschner M.W."/>
            <person name="Durand P.M."/>
            <person name="Michod R.E."/>
            <person name="Nozaki H."/>
            <person name="Olson B.J."/>
        </authorList>
    </citation>
    <scope>NUCLEOTIDE SEQUENCE [LARGE SCALE GENOMIC DNA]</scope>
    <source>
        <strain evidence="10">NIES-2863</strain>
    </source>
</reference>
<dbReference type="Gene3D" id="3.40.50.200">
    <property type="entry name" value="Peptidase S8/S53 domain"/>
    <property type="match status" value="2"/>
</dbReference>
<feature type="active site" description="Charge relay system" evidence="5">
    <location>
        <position position="261"/>
    </location>
</feature>
<dbReference type="PANTHER" id="PTHR43399:SF4">
    <property type="entry name" value="CELL WALL-ASSOCIATED PROTEASE"/>
    <property type="match status" value="1"/>
</dbReference>
<comment type="similarity">
    <text evidence="1 5">Belongs to the peptidase S8 family.</text>
</comment>
<accession>A0A150FY44</accession>
<comment type="caution">
    <text evidence="9">The sequence shown here is derived from an EMBL/GenBank/DDBJ whole genome shotgun (WGS) entry which is preliminary data.</text>
</comment>